<dbReference type="Proteomes" id="UP000694390">
    <property type="component" value="Unassembled WGS sequence"/>
</dbReference>
<dbReference type="AlphaFoldDB" id="A0A8C4XZP7"/>
<dbReference type="SMART" id="SM00408">
    <property type="entry name" value="IGc2"/>
    <property type="match status" value="3"/>
</dbReference>
<evidence type="ECO:0000259" key="5">
    <source>
        <dbReference type="PROSITE" id="PS50835"/>
    </source>
</evidence>
<feature type="domain" description="Ig-like" evidence="5">
    <location>
        <begin position="120"/>
        <end position="187"/>
    </location>
</feature>
<dbReference type="PANTHER" id="PTHR11738:SF186">
    <property type="entry name" value="OSTEOCLAST-ASSOCIATED IMMUNOGLOBULIN-LIKE RECEPTOR"/>
    <property type="match status" value="1"/>
</dbReference>
<keyword evidence="2" id="KW-1015">Disulfide bond</keyword>
<keyword evidence="1" id="KW-0732">Signal</keyword>
<evidence type="ECO:0000256" key="4">
    <source>
        <dbReference type="SAM" id="MobiDB-lite"/>
    </source>
</evidence>
<dbReference type="InterPro" id="IPR007110">
    <property type="entry name" value="Ig-like_dom"/>
</dbReference>
<dbReference type="Pfam" id="PF13927">
    <property type="entry name" value="Ig_3"/>
    <property type="match status" value="1"/>
</dbReference>
<dbReference type="InterPro" id="IPR050412">
    <property type="entry name" value="Ig-like_Receptors_ImmuneReg"/>
</dbReference>
<organism evidence="6 7">
    <name type="scientific">Gopherus evgoodei</name>
    <name type="common">Goodes thornscrub tortoise</name>
    <dbReference type="NCBI Taxonomy" id="1825980"/>
    <lineage>
        <taxon>Eukaryota</taxon>
        <taxon>Metazoa</taxon>
        <taxon>Chordata</taxon>
        <taxon>Craniata</taxon>
        <taxon>Vertebrata</taxon>
        <taxon>Euteleostomi</taxon>
        <taxon>Archelosauria</taxon>
        <taxon>Testudinata</taxon>
        <taxon>Testudines</taxon>
        <taxon>Cryptodira</taxon>
        <taxon>Durocryptodira</taxon>
        <taxon>Testudinoidea</taxon>
        <taxon>Testudinidae</taxon>
        <taxon>Gopherus</taxon>
    </lineage>
</organism>
<evidence type="ECO:0000256" key="2">
    <source>
        <dbReference type="ARBA" id="ARBA00023157"/>
    </source>
</evidence>
<dbReference type="InterPro" id="IPR003599">
    <property type="entry name" value="Ig_sub"/>
</dbReference>
<keyword evidence="3" id="KW-0393">Immunoglobulin domain</keyword>
<keyword evidence="7" id="KW-1185">Reference proteome</keyword>
<feature type="compositionally biased region" description="Polar residues" evidence="4">
    <location>
        <begin position="400"/>
        <end position="409"/>
    </location>
</feature>
<evidence type="ECO:0000313" key="6">
    <source>
        <dbReference type="Ensembl" id="ENSGEVP00005008642.1"/>
    </source>
</evidence>
<evidence type="ECO:0000313" key="7">
    <source>
        <dbReference type="Proteomes" id="UP000694390"/>
    </source>
</evidence>
<dbReference type="SMART" id="SM00409">
    <property type="entry name" value="IG"/>
    <property type="match status" value="3"/>
</dbReference>
<feature type="region of interest" description="Disordered" evidence="4">
    <location>
        <begin position="475"/>
        <end position="512"/>
    </location>
</feature>
<dbReference type="SUPFAM" id="SSF48726">
    <property type="entry name" value="Immunoglobulin"/>
    <property type="match status" value="3"/>
</dbReference>
<dbReference type="Gene3D" id="2.60.40.10">
    <property type="entry name" value="Immunoglobulins"/>
    <property type="match status" value="3"/>
</dbReference>
<proteinExistence type="predicted"/>
<evidence type="ECO:0000256" key="3">
    <source>
        <dbReference type="ARBA" id="ARBA00023319"/>
    </source>
</evidence>
<dbReference type="PROSITE" id="PS50835">
    <property type="entry name" value="IG_LIKE"/>
    <property type="match status" value="1"/>
</dbReference>
<sequence length="606" mass="63880">MFPVDAVRCLLDLALSLGLGAGYRHTGRGLCLPITLLFVPSGVIALGRAVTIRCQCRCEARRLFLKAGDPDARHSMDPAGDVAEFPIRSVSQRDAGSYRCRYSTNDPVELVVAGREYPKPTIWVSPSRVVALGGSVTIRCEGQYPGMEFVLHKPGHSNPQGWTVRDGTAAEFPIPSVGREDGGSYTCEYHSITDQNRWSYLSDPVEIIPSRGDRVTGGFPSQRGEAAAGDSGQRKGGSLPPEGAAEQRGLSQATHQLGGDGWTPAGGVSLGGAVSVRCWGKLRGVRFVLNKQRRHFPPVDSDGSEVVFRISNVSREHGGNYSCSYHSRSEPFAVSYPSDPMELVVRGEGPGSASLFPAPPPARPSWGFGANGTLRARLCGLRFPGALGQSKGDPSPTPPASLSYSTSSACGPTQGPTPCCPFPGAPPLCHPWPRPFLPLPGAPPLFHPQSCPVLSPPLQPCNPFATFFAPPSPHFSPKTGEALSPASAPGAQRGARVPQPGDPVAKASPTPGSCGGPGSGCWGFSHPARPAARALGPRTWLGLCGRSTTGHGGWGGPISKSMFQPLPSPRQMLVLFPQGEPTRPSLERRRLPPAWAAQSRGGGGIY</sequence>
<dbReference type="FunFam" id="2.60.40.10:FF:000049">
    <property type="entry name" value="Leukocyte immunoglobulin-like receptor subfamily B member 1"/>
    <property type="match status" value="2"/>
</dbReference>
<reference evidence="6" key="2">
    <citation type="submission" date="2025-09" db="UniProtKB">
        <authorList>
            <consortium name="Ensembl"/>
        </authorList>
    </citation>
    <scope>IDENTIFICATION</scope>
</reference>
<dbReference type="GO" id="GO:0002764">
    <property type="term" value="P:immune response-regulating signaling pathway"/>
    <property type="evidence" value="ECO:0007669"/>
    <property type="project" value="TreeGrafter"/>
</dbReference>
<dbReference type="PANTHER" id="PTHR11738">
    <property type="entry name" value="MHC CLASS I NK CELL RECEPTOR"/>
    <property type="match status" value="1"/>
</dbReference>
<dbReference type="InterPro" id="IPR013783">
    <property type="entry name" value="Ig-like_fold"/>
</dbReference>
<accession>A0A8C4XZP7</accession>
<dbReference type="InterPro" id="IPR003598">
    <property type="entry name" value="Ig_sub2"/>
</dbReference>
<dbReference type="GeneTree" id="ENSGT01150000286974"/>
<name>A0A8C4XZP7_9SAUR</name>
<protein>
    <recommendedName>
        <fullName evidence="5">Ig-like domain-containing protein</fullName>
    </recommendedName>
</protein>
<dbReference type="InterPro" id="IPR036179">
    <property type="entry name" value="Ig-like_dom_sf"/>
</dbReference>
<reference evidence="6" key="1">
    <citation type="submission" date="2025-08" db="UniProtKB">
        <authorList>
            <consortium name="Ensembl"/>
        </authorList>
    </citation>
    <scope>IDENTIFICATION</scope>
</reference>
<evidence type="ECO:0000256" key="1">
    <source>
        <dbReference type="ARBA" id="ARBA00022729"/>
    </source>
</evidence>
<dbReference type="Ensembl" id="ENSGEVT00005009072.1">
    <property type="protein sequence ID" value="ENSGEVP00005008642.1"/>
    <property type="gene ID" value="ENSGEVG00005005975.1"/>
</dbReference>
<feature type="region of interest" description="Disordered" evidence="4">
    <location>
        <begin position="387"/>
        <end position="409"/>
    </location>
</feature>
<feature type="region of interest" description="Disordered" evidence="4">
    <location>
        <begin position="211"/>
        <end position="260"/>
    </location>
</feature>